<name>A0ABY8NC44_9GAMM</name>
<organism evidence="1 2">
    <name type="scientific">Microbulbifer bruguierae</name>
    <dbReference type="NCBI Taxonomy" id="3029061"/>
    <lineage>
        <taxon>Bacteria</taxon>
        <taxon>Pseudomonadati</taxon>
        <taxon>Pseudomonadota</taxon>
        <taxon>Gammaproteobacteria</taxon>
        <taxon>Cellvibrionales</taxon>
        <taxon>Microbulbiferaceae</taxon>
        <taxon>Microbulbifer</taxon>
    </lineage>
</organism>
<sequence length="150" mass="16984">MEFAQLLKDFGVDDVSELEATSLAFVHEIANTLFEPGTPFDEKLSDLRNIPEVSESMLTCKLRLLPGKTRREGLQYLMQQWYLWLMYEKPRYEGIQRSESAFGTEVKIFVIGQGSGCSFTFTIVDHVAEEAVDDFIGGYGAIDNPAKFKI</sequence>
<dbReference type="RefSeq" id="WP_280319793.1">
    <property type="nucleotide sequence ID" value="NZ_CP118605.1"/>
</dbReference>
<protein>
    <submittedName>
        <fullName evidence="1">Uncharacterized protein</fullName>
    </submittedName>
</protein>
<keyword evidence="2" id="KW-1185">Reference proteome</keyword>
<dbReference type="Proteomes" id="UP001236500">
    <property type="component" value="Chromosome"/>
</dbReference>
<gene>
    <name evidence="1" type="ORF">PVT68_16065</name>
</gene>
<accession>A0ABY8NC44</accession>
<evidence type="ECO:0000313" key="1">
    <source>
        <dbReference type="EMBL" id="WGL16270.1"/>
    </source>
</evidence>
<dbReference type="EMBL" id="CP118605">
    <property type="protein sequence ID" value="WGL16270.1"/>
    <property type="molecule type" value="Genomic_DNA"/>
</dbReference>
<proteinExistence type="predicted"/>
<reference evidence="1 2" key="1">
    <citation type="submission" date="2023-02" db="EMBL/GenBank/DDBJ databases">
        <title>Description and genomic characterization of Microbulbifer bruguierae sp. nov., isolated from the sediment of mangrove plant Bruguiera sexangula.</title>
        <authorList>
            <person name="Long M."/>
        </authorList>
    </citation>
    <scope>NUCLEOTIDE SEQUENCE [LARGE SCALE GENOMIC DNA]</scope>
    <source>
        <strain evidence="1 2">H12</strain>
    </source>
</reference>
<evidence type="ECO:0000313" key="2">
    <source>
        <dbReference type="Proteomes" id="UP001236500"/>
    </source>
</evidence>